<organism evidence="2 3">
    <name type="scientific">Burkholderia pseudomultivorans</name>
    <dbReference type="NCBI Taxonomy" id="1207504"/>
    <lineage>
        <taxon>Bacteria</taxon>
        <taxon>Pseudomonadati</taxon>
        <taxon>Pseudomonadota</taxon>
        <taxon>Betaproteobacteria</taxon>
        <taxon>Burkholderiales</taxon>
        <taxon>Burkholderiaceae</taxon>
        <taxon>Burkholderia</taxon>
        <taxon>Burkholderia cepacia complex</taxon>
    </lineage>
</organism>
<dbReference type="EMBL" id="CABVPP010000050">
    <property type="protein sequence ID" value="VWC06257.1"/>
    <property type="molecule type" value="Genomic_DNA"/>
</dbReference>
<dbReference type="Proteomes" id="UP000494162">
    <property type="component" value="Unassembled WGS sequence"/>
</dbReference>
<name>A0A6P2PIF4_9BURK</name>
<keyword evidence="1" id="KW-0472">Membrane</keyword>
<dbReference type="InterPro" id="IPR021347">
    <property type="entry name" value="DUF2964"/>
</dbReference>
<reference evidence="2 3" key="1">
    <citation type="submission" date="2019-09" db="EMBL/GenBank/DDBJ databases">
        <authorList>
            <person name="Depoorter E."/>
        </authorList>
    </citation>
    <scope>NUCLEOTIDE SEQUENCE [LARGE SCALE GENOMIC DNA]</scope>
    <source>
        <strain evidence="2">LMG 26883</strain>
    </source>
</reference>
<evidence type="ECO:0000313" key="2">
    <source>
        <dbReference type="EMBL" id="VWC06257.1"/>
    </source>
</evidence>
<sequence length="64" mass="6587">MMSGRPSKIVIATVAVFVTLLGMMAVVVGLLFDEPTALHGGAIALIVGVCGFVVMLNVADKRDA</sequence>
<protein>
    <recommendedName>
        <fullName evidence="4">DUF2964 family protein</fullName>
    </recommendedName>
</protein>
<feature type="transmembrane region" description="Helical" evidence="1">
    <location>
        <begin position="9"/>
        <end position="32"/>
    </location>
</feature>
<gene>
    <name evidence="2" type="ORF">BPS26883_05148</name>
</gene>
<evidence type="ECO:0000313" key="3">
    <source>
        <dbReference type="Proteomes" id="UP000494162"/>
    </source>
</evidence>
<keyword evidence="1" id="KW-0812">Transmembrane</keyword>
<evidence type="ECO:0008006" key="4">
    <source>
        <dbReference type="Google" id="ProtNLM"/>
    </source>
</evidence>
<dbReference type="AlphaFoldDB" id="A0A6P2PIF4"/>
<dbReference type="Pfam" id="PF11177">
    <property type="entry name" value="DUF2964"/>
    <property type="match status" value="1"/>
</dbReference>
<proteinExistence type="predicted"/>
<keyword evidence="1" id="KW-1133">Transmembrane helix</keyword>
<evidence type="ECO:0000256" key="1">
    <source>
        <dbReference type="SAM" id="Phobius"/>
    </source>
</evidence>
<accession>A0A6P2PIF4</accession>
<feature type="transmembrane region" description="Helical" evidence="1">
    <location>
        <begin position="38"/>
        <end position="59"/>
    </location>
</feature>